<dbReference type="NCBIfam" id="NF003877">
    <property type="entry name" value="PRK05427.1"/>
    <property type="match status" value="1"/>
</dbReference>
<dbReference type="EC" id="3.6.1.1" evidence="2"/>
<protein>
    <recommendedName>
        <fullName evidence="2">inorganic diphosphatase</fullName>
        <ecNumber evidence="2">3.6.1.1</ecNumber>
    </recommendedName>
    <alternativeName>
        <fullName evidence="6">Pyrophosphate phospho-hydrolase</fullName>
    </alternativeName>
</protein>
<dbReference type="Gene3D" id="3.10.310.20">
    <property type="entry name" value="DHHA2 domain"/>
    <property type="match status" value="1"/>
</dbReference>
<evidence type="ECO:0000256" key="2">
    <source>
        <dbReference type="ARBA" id="ARBA00012146"/>
    </source>
</evidence>
<dbReference type="PANTHER" id="PTHR12112:SF22">
    <property type="entry name" value="MANGANESE-DEPENDENT INORGANIC PYROPHOSPHATASE-RELATED"/>
    <property type="match status" value="1"/>
</dbReference>
<dbReference type="Proteomes" id="UP000783287">
    <property type="component" value="Unassembled WGS sequence"/>
</dbReference>
<dbReference type="SUPFAM" id="SSF64182">
    <property type="entry name" value="DHH phosphoesterases"/>
    <property type="match status" value="1"/>
</dbReference>
<evidence type="ECO:0000256" key="6">
    <source>
        <dbReference type="ARBA" id="ARBA00032535"/>
    </source>
</evidence>
<name>A0A955L5I9_9BACT</name>
<comment type="cofactor">
    <cofactor evidence="1">
        <name>Mn(2+)</name>
        <dbReference type="ChEBI" id="CHEBI:29035"/>
    </cofactor>
</comment>
<evidence type="ECO:0000256" key="5">
    <source>
        <dbReference type="ARBA" id="ARBA00023211"/>
    </source>
</evidence>
<sequence length="311" mass="34228">MSKMKVMGHFPPDTDTTCSPIVYAWYLSNYKDTPAEAVIGGSLNKETTYVLNKFEVETPEIISELTENDQVFIIDTNNPEELLPGYDKATITGLIDHHKLTGGLSTPNPIPITIKIYGCSATIVWEEIRYEVKDEAPKWVFGLLLSCIISDTLKGASPTTSQDDIDAMNELAELAGLNLDEYADELFAAKSDLSGMSADDILLADSKSYEINGKMVRFSVLETAKPDNVVALREELITGINGLKEKDNTDFIFMFAIDIIKEEATAIVATDEEKEIISKAFDANYTGDTVILPGVVSRKKQIIPSIEPLIS</sequence>
<dbReference type="Pfam" id="PF02833">
    <property type="entry name" value="DHHA2"/>
    <property type="match status" value="1"/>
</dbReference>
<organism evidence="9 10">
    <name type="scientific">Candidatus Dojkabacteria bacterium</name>
    <dbReference type="NCBI Taxonomy" id="2099670"/>
    <lineage>
        <taxon>Bacteria</taxon>
        <taxon>Candidatus Dojkabacteria</taxon>
    </lineage>
</organism>
<dbReference type="InterPro" id="IPR001667">
    <property type="entry name" value="DDH_dom"/>
</dbReference>
<accession>A0A955L5I9</accession>
<dbReference type="GO" id="GO:0005737">
    <property type="term" value="C:cytoplasm"/>
    <property type="evidence" value="ECO:0007669"/>
    <property type="project" value="InterPro"/>
</dbReference>
<evidence type="ECO:0000256" key="7">
    <source>
        <dbReference type="ARBA" id="ARBA00047820"/>
    </source>
</evidence>
<dbReference type="InterPro" id="IPR038763">
    <property type="entry name" value="DHH_sf"/>
</dbReference>
<reference evidence="9" key="1">
    <citation type="submission" date="2020-04" db="EMBL/GenBank/DDBJ databases">
        <authorList>
            <person name="Zhang T."/>
        </authorList>
    </citation>
    <scope>NUCLEOTIDE SEQUENCE</scope>
    <source>
        <strain evidence="9">HKST-UBA14</strain>
    </source>
</reference>
<reference evidence="9" key="2">
    <citation type="journal article" date="2021" name="Microbiome">
        <title>Successional dynamics and alternative stable states in a saline activated sludge microbial community over 9 years.</title>
        <authorList>
            <person name="Wang Y."/>
            <person name="Ye J."/>
            <person name="Ju F."/>
            <person name="Liu L."/>
            <person name="Boyd J.A."/>
            <person name="Deng Y."/>
            <person name="Parks D.H."/>
            <person name="Jiang X."/>
            <person name="Yin X."/>
            <person name="Woodcroft B.J."/>
            <person name="Tyson G.W."/>
            <person name="Hugenholtz P."/>
            <person name="Polz M.F."/>
            <person name="Zhang T."/>
        </authorList>
    </citation>
    <scope>NUCLEOTIDE SEQUENCE</scope>
    <source>
        <strain evidence="9">HKST-UBA14</strain>
    </source>
</reference>
<evidence type="ECO:0000256" key="4">
    <source>
        <dbReference type="ARBA" id="ARBA00022801"/>
    </source>
</evidence>
<comment type="catalytic activity">
    <reaction evidence="7">
        <text>diphosphate + H2O = 2 phosphate + H(+)</text>
        <dbReference type="Rhea" id="RHEA:24576"/>
        <dbReference type="ChEBI" id="CHEBI:15377"/>
        <dbReference type="ChEBI" id="CHEBI:15378"/>
        <dbReference type="ChEBI" id="CHEBI:33019"/>
        <dbReference type="ChEBI" id="CHEBI:43474"/>
        <dbReference type="EC" id="3.6.1.1"/>
    </reaction>
</comment>
<evidence type="ECO:0000256" key="3">
    <source>
        <dbReference type="ARBA" id="ARBA00022723"/>
    </source>
</evidence>
<gene>
    <name evidence="9" type="ORF">KC909_01585</name>
</gene>
<proteinExistence type="predicted"/>
<evidence type="ECO:0000313" key="9">
    <source>
        <dbReference type="EMBL" id="MCA9383033.1"/>
    </source>
</evidence>
<comment type="caution">
    <text evidence="9">The sequence shown here is derived from an EMBL/GenBank/DDBJ whole genome shotgun (WGS) entry which is preliminary data.</text>
</comment>
<dbReference type="Gene3D" id="3.90.1640.10">
    <property type="entry name" value="inorganic pyrophosphatase (n-terminal core)"/>
    <property type="match status" value="1"/>
</dbReference>
<dbReference type="Pfam" id="PF01368">
    <property type="entry name" value="DHH"/>
    <property type="match status" value="1"/>
</dbReference>
<dbReference type="AlphaFoldDB" id="A0A955L5I9"/>
<keyword evidence="5" id="KW-0464">Manganese</keyword>
<dbReference type="EMBL" id="JAGQLK010000021">
    <property type="protein sequence ID" value="MCA9383033.1"/>
    <property type="molecule type" value="Genomic_DNA"/>
</dbReference>
<keyword evidence="3" id="KW-0479">Metal-binding</keyword>
<dbReference type="GO" id="GO:0046872">
    <property type="term" value="F:metal ion binding"/>
    <property type="evidence" value="ECO:0007669"/>
    <property type="project" value="UniProtKB-KW"/>
</dbReference>
<feature type="domain" description="DHHA2" evidence="8">
    <location>
        <begin position="183"/>
        <end position="310"/>
    </location>
</feature>
<dbReference type="GO" id="GO:0004427">
    <property type="term" value="F:inorganic diphosphate phosphatase activity"/>
    <property type="evidence" value="ECO:0007669"/>
    <property type="project" value="UniProtKB-EC"/>
</dbReference>
<dbReference type="SMART" id="SM01131">
    <property type="entry name" value="DHHA2"/>
    <property type="match status" value="1"/>
</dbReference>
<dbReference type="InterPro" id="IPR004097">
    <property type="entry name" value="DHHA2"/>
</dbReference>
<dbReference type="InterPro" id="IPR038222">
    <property type="entry name" value="DHHA2_dom_sf"/>
</dbReference>
<evidence type="ECO:0000256" key="1">
    <source>
        <dbReference type="ARBA" id="ARBA00001936"/>
    </source>
</evidence>
<keyword evidence="4 9" id="KW-0378">Hydrolase</keyword>
<evidence type="ECO:0000259" key="8">
    <source>
        <dbReference type="SMART" id="SM01131"/>
    </source>
</evidence>
<dbReference type="PANTHER" id="PTHR12112">
    <property type="entry name" value="BNIP - RELATED"/>
    <property type="match status" value="1"/>
</dbReference>
<evidence type="ECO:0000313" key="10">
    <source>
        <dbReference type="Proteomes" id="UP000783287"/>
    </source>
</evidence>